<dbReference type="EMBL" id="HADZ01002716">
    <property type="protein sequence ID" value="SBP66657.1"/>
    <property type="molecule type" value="Transcribed_RNA"/>
</dbReference>
<gene>
    <name evidence="1" type="primary">Nfu_g_1_011405</name>
</gene>
<evidence type="ECO:0000313" key="1">
    <source>
        <dbReference type="EMBL" id="SBP66657.1"/>
    </source>
</evidence>
<feature type="non-terminal residue" evidence="1">
    <location>
        <position position="1"/>
    </location>
</feature>
<sequence length="67" mass="7486">CVCVCVFRCPLGGCTRHRRPWWSNGYSEPVLAPVTVTPPSSCLTPISLTRWSSERRCGNCRTTAVWS</sequence>
<protein>
    <submittedName>
        <fullName evidence="1">Uncharacterized protein</fullName>
    </submittedName>
</protein>
<reference evidence="1" key="1">
    <citation type="submission" date="2016-05" db="EMBL/GenBank/DDBJ databases">
        <authorList>
            <person name="Lavstsen T."/>
            <person name="Jespersen J.S."/>
        </authorList>
    </citation>
    <scope>NUCLEOTIDE SEQUENCE</scope>
    <source>
        <tissue evidence="1">Brain</tissue>
    </source>
</reference>
<name>A0A1A8BGD1_NOTKA</name>
<accession>A0A1A8BGD1</accession>
<organism evidence="1">
    <name type="scientific">Nothobranchius kadleci</name>
    <name type="common">African annual killifish</name>
    <dbReference type="NCBI Taxonomy" id="1051664"/>
    <lineage>
        <taxon>Eukaryota</taxon>
        <taxon>Metazoa</taxon>
        <taxon>Chordata</taxon>
        <taxon>Craniata</taxon>
        <taxon>Vertebrata</taxon>
        <taxon>Euteleostomi</taxon>
        <taxon>Actinopterygii</taxon>
        <taxon>Neopterygii</taxon>
        <taxon>Teleostei</taxon>
        <taxon>Neoteleostei</taxon>
        <taxon>Acanthomorphata</taxon>
        <taxon>Ovalentaria</taxon>
        <taxon>Atherinomorphae</taxon>
        <taxon>Cyprinodontiformes</taxon>
        <taxon>Nothobranchiidae</taxon>
        <taxon>Nothobranchius</taxon>
    </lineage>
</organism>
<reference evidence="1" key="2">
    <citation type="submission" date="2016-06" db="EMBL/GenBank/DDBJ databases">
        <title>The genome of a short-lived fish provides insights into sex chromosome evolution and the genetic control of aging.</title>
        <authorList>
            <person name="Reichwald K."/>
            <person name="Felder M."/>
            <person name="Petzold A."/>
            <person name="Koch P."/>
            <person name="Groth M."/>
            <person name="Platzer M."/>
        </authorList>
    </citation>
    <scope>NUCLEOTIDE SEQUENCE</scope>
    <source>
        <tissue evidence="1">Brain</tissue>
    </source>
</reference>
<dbReference type="AlphaFoldDB" id="A0A1A8BGD1"/>
<proteinExistence type="predicted"/>